<feature type="transmembrane region" description="Helical" evidence="1">
    <location>
        <begin position="84"/>
        <end position="103"/>
    </location>
</feature>
<evidence type="ECO:0000256" key="1">
    <source>
        <dbReference type="SAM" id="Phobius"/>
    </source>
</evidence>
<evidence type="ECO:0000313" key="3">
    <source>
        <dbReference type="EMBL" id="MSD16644.1"/>
    </source>
</evidence>
<sequence length="177" mass="19793">MPDIDNLEALAKALDVSLVSLMRGKTCDEKHISIQDAEELVTNTIKISKETSKLKKGFWGSILGIFGIIIVLLCILLLRDGKIVMYSVASIITGLIAWGIPIIDRVFLKTHYVRRTMLVSVGFAFLSVWIQFLDIKNLAYTGNWSAIHDTINVLSAVVIMFCIITLLLNFINIKTHD</sequence>
<protein>
    <recommendedName>
        <fullName evidence="2">HTH cro/C1-type domain-containing protein</fullName>
    </recommendedName>
</protein>
<evidence type="ECO:0000259" key="2">
    <source>
        <dbReference type="PROSITE" id="PS50943"/>
    </source>
</evidence>
<dbReference type="EMBL" id="WKRA01000019">
    <property type="protein sequence ID" value="MSD16644.1"/>
    <property type="molecule type" value="Genomic_DNA"/>
</dbReference>
<keyword evidence="1" id="KW-0812">Transmembrane</keyword>
<organism evidence="3 4">
    <name type="scientific">Eubacterium ramulus</name>
    <dbReference type="NCBI Taxonomy" id="39490"/>
    <lineage>
        <taxon>Bacteria</taxon>
        <taxon>Bacillati</taxon>
        <taxon>Bacillota</taxon>
        <taxon>Clostridia</taxon>
        <taxon>Eubacteriales</taxon>
        <taxon>Eubacteriaceae</taxon>
        <taxon>Eubacterium</taxon>
    </lineage>
</organism>
<proteinExistence type="predicted"/>
<reference evidence="3 4" key="1">
    <citation type="journal article" date="2019" name="Nat. Med.">
        <title>A library of human gut bacterial isolates paired with longitudinal multiomics data enables mechanistic microbiome research.</title>
        <authorList>
            <person name="Poyet M."/>
            <person name="Groussin M."/>
            <person name="Gibbons S.M."/>
            <person name="Avila-Pacheco J."/>
            <person name="Jiang X."/>
            <person name="Kearney S.M."/>
            <person name="Perrotta A.R."/>
            <person name="Berdy B."/>
            <person name="Zhao S."/>
            <person name="Lieberman T.D."/>
            <person name="Swanson P.K."/>
            <person name="Smith M."/>
            <person name="Roesemann S."/>
            <person name="Alexander J.E."/>
            <person name="Rich S.A."/>
            <person name="Livny J."/>
            <person name="Vlamakis H."/>
            <person name="Clish C."/>
            <person name="Bullock K."/>
            <person name="Deik A."/>
            <person name="Scott J."/>
            <person name="Pierce K.A."/>
            <person name="Xavier R.J."/>
            <person name="Alm E.J."/>
        </authorList>
    </citation>
    <scope>NUCLEOTIDE SEQUENCE [LARGE SCALE GENOMIC DNA]</scope>
    <source>
        <strain evidence="3 4">BIOML-A3</strain>
    </source>
</reference>
<name>A0A844E4S4_EUBRA</name>
<dbReference type="RefSeq" id="WP_154314851.1">
    <property type="nucleotide sequence ID" value="NZ_WKRA01000019.1"/>
</dbReference>
<dbReference type="PROSITE" id="PS50943">
    <property type="entry name" value="HTH_CROC1"/>
    <property type="match status" value="1"/>
</dbReference>
<evidence type="ECO:0000313" key="4">
    <source>
        <dbReference type="Proteomes" id="UP000431304"/>
    </source>
</evidence>
<keyword evidence="1" id="KW-1133">Transmembrane helix</keyword>
<dbReference type="InterPro" id="IPR001387">
    <property type="entry name" value="Cro/C1-type_HTH"/>
</dbReference>
<dbReference type="AlphaFoldDB" id="A0A844E4S4"/>
<dbReference type="Proteomes" id="UP000431304">
    <property type="component" value="Unassembled WGS sequence"/>
</dbReference>
<keyword evidence="1" id="KW-0472">Membrane</keyword>
<accession>A0A844E4S4</accession>
<gene>
    <name evidence="3" type="ORF">GKE72_11320</name>
</gene>
<comment type="caution">
    <text evidence="3">The sequence shown here is derived from an EMBL/GenBank/DDBJ whole genome shotgun (WGS) entry which is preliminary data.</text>
</comment>
<feature type="domain" description="HTH cro/C1-type" evidence="2">
    <location>
        <begin position="2"/>
        <end position="21"/>
    </location>
</feature>
<feature type="transmembrane region" description="Helical" evidence="1">
    <location>
        <begin position="115"/>
        <end position="133"/>
    </location>
</feature>
<feature type="transmembrane region" description="Helical" evidence="1">
    <location>
        <begin position="58"/>
        <end position="78"/>
    </location>
</feature>
<feature type="transmembrane region" description="Helical" evidence="1">
    <location>
        <begin position="153"/>
        <end position="171"/>
    </location>
</feature>